<evidence type="ECO:0000313" key="3">
    <source>
        <dbReference type="EMBL" id="GBF91266.1"/>
    </source>
</evidence>
<dbReference type="PANTHER" id="PTHR15750:SF2">
    <property type="entry name" value="VASOHIBIN"/>
    <property type="match status" value="1"/>
</dbReference>
<name>A0A2V0NUF9_9CHLO</name>
<evidence type="ECO:0000313" key="4">
    <source>
        <dbReference type="Proteomes" id="UP000247498"/>
    </source>
</evidence>
<organism evidence="3 4">
    <name type="scientific">Raphidocelis subcapitata</name>
    <dbReference type="NCBI Taxonomy" id="307507"/>
    <lineage>
        <taxon>Eukaryota</taxon>
        <taxon>Viridiplantae</taxon>
        <taxon>Chlorophyta</taxon>
        <taxon>core chlorophytes</taxon>
        <taxon>Chlorophyceae</taxon>
        <taxon>CS clade</taxon>
        <taxon>Sphaeropleales</taxon>
        <taxon>Selenastraceae</taxon>
        <taxon>Raphidocelis</taxon>
    </lineage>
</organism>
<sequence>MAVEAASTHPSPPCRTPRETAACRQLRAWRDGAAAAAAAAAARAAAAPAAASPEAADARAAASLTDAQLGELPALVRHCTDEELRALGRAPAVVPIPAPLPAALEALPADARLAAVQALISSIGYNHTRATYFNASKKRPFRSLMETARCMLADPLPLKCVEATFLALLLTCGAGWRGADRVALGFKSRAGGAAHRHIVLAVRDGASGRWGALGLSRRRELAYKGLGHASLSGLVGDFASGYSSWGHELDRVRVGLPAPHDAASCAPVCWRFVSVDLRKRGWAAAAAVLDGHAARLGELEARYGAAAAAAGAAAAAAAAAAAVGAGAGAAGAAGRRTPRGGSGGGVRAPGGPPALAAARFSCSGGGGGGGDGAEQAAAHGGACSGSGASSSSSSDDDGGGSGGSESEGTVGADDDFESDSQKSADGIVVGLRSPRRSAACRTAASGGGAAAGR</sequence>
<accession>A0A2V0NUF9</accession>
<proteinExistence type="predicted"/>
<dbReference type="AlphaFoldDB" id="A0A2V0NUF9"/>
<evidence type="ECO:0000256" key="1">
    <source>
        <dbReference type="PIRSR" id="PIRSR628131-1"/>
    </source>
</evidence>
<dbReference type="GO" id="GO:0005737">
    <property type="term" value="C:cytoplasm"/>
    <property type="evidence" value="ECO:0007669"/>
    <property type="project" value="InterPro"/>
</dbReference>
<feature type="region of interest" description="Disordered" evidence="2">
    <location>
        <begin position="368"/>
        <end position="453"/>
    </location>
</feature>
<dbReference type="PANTHER" id="PTHR15750">
    <property type="entry name" value="VASOHIBIN-1-LIKE ISOFORM X2"/>
    <property type="match status" value="1"/>
</dbReference>
<feature type="active site" evidence="1">
    <location>
        <position position="216"/>
    </location>
</feature>
<keyword evidence="4" id="KW-1185">Reference proteome</keyword>
<feature type="region of interest" description="Disordered" evidence="2">
    <location>
        <begin position="330"/>
        <end position="350"/>
    </location>
</feature>
<protein>
    <recommendedName>
        <fullName evidence="5">Vasohibin</fullName>
    </recommendedName>
</protein>
<dbReference type="InParanoid" id="A0A2V0NUF9"/>
<dbReference type="Proteomes" id="UP000247498">
    <property type="component" value="Unassembled WGS sequence"/>
</dbReference>
<dbReference type="Pfam" id="PF14822">
    <property type="entry name" value="Vasohibin"/>
    <property type="match status" value="1"/>
</dbReference>
<dbReference type="EMBL" id="BDRX01000023">
    <property type="protein sequence ID" value="GBF91266.1"/>
    <property type="molecule type" value="Genomic_DNA"/>
</dbReference>
<comment type="caution">
    <text evidence="3">The sequence shown here is derived from an EMBL/GenBank/DDBJ whole genome shotgun (WGS) entry which is preliminary data.</text>
</comment>
<dbReference type="OrthoDB" id="9974232at2759"/>
<gene>
    <name evidence="3" type="ORF">Rsub_03586</name>
</gene>
<feature type="active site" evidence="1">
    <location>
        <position position="197"/>
    </location>
</feature>
<feature type="active site" evidence="1">
    <location>
        <position position="160"/>
    </location>
</feature>
<feature type="compositionally biased region" description="Low complexity" evidence="2">
    <location>
        <begin position="373"/>
        <end position="393"/>
    </location>
</feature>
<reference evidence="3 4" key="1">
    <citation type="journal article" date="2018" name="Sci. Rep.">
        <title>Raphidocelis subcapitata (=Pseudokirchneriella subcapitata) provides an insight into genome evolution and environmental adaptations in the Sphaeropleales.</title>
        <authorList>
            <person name="Suzuki S."/>
            <person name="Yamaguchi H."/>
            <person name="Nakajima N."/>
            <person name="Kawachi M."/>
        </authorList>
    </citation>
    <scope>NUCLEOTIDE SEQUENCE [LARGE SCALE GENOMIC DNA]</scope>
    <source>
        <strain evidence="3 4">NIES-35</strain>
    </source>
</reference>
<evidence type="ECO:0008006" key="5">
    <source>
        <dbReference type="Google" id="ProtNLM"/>
    </source>
</evidence>
<dbReference type="InterPro" id="IPR028131">
    <property type="entry name" value="VASH1"/>
</dbReference>
<evidence type="ECO:0000256" key="2">
    <source>
        <dbReference type="SAM" id="MobiDB-lite"/>
    </source>
</evidence>